<sequence>MDLRIAVLGGDGIGPEVTAESVKVLDAIGRRFGHEFSYITGPVGGAAIDTTGSALPADTMNIVLGADAVLFGAVGGPKWDDPQAKVRPEDGILALRKGLGLFANLRPCKVYEQLIDTSPIRPERLIDVDFIIVRELTGGLYFGKPKRRWENSRGRRAVDTLAYSEKEIERVVRVAFELARDRRKRLHSLDKMNVLESSRLWREIATEVGIEYPDVELIHMLADNAAMQIIVQPSIFDVIVAENTFGDILSDESAVISGSLGMLPSASLSSLPPKNGRRRRGGKPALYEPIHGSAPDIAGKSLANPMASILSAAMLLRFSAGLNAEADVIERAIDSVLSEGYRTLDISVGNDRPLTTTQVGDMIAGLVSG</sequence>
<feature type="domain" description="Isopropylmalate dehydrogenase-like" evidence="13">
    <location>
        <begin position="4"/>
        <end position="363"/>
    </location>
</feature>
<keyword evidence="8" id="KW-0460">Magnesium</keyword>
<keyword evidence="5" id="KW-0432">Leucine biosynthesis</keyword>
<evidence type="ECO:0000256" key="5">
    <source>
        <dbReference type="ARBA" id="ARBA00022430"/>
    </source>
</evidence>
<evidence type="ECO:0000256" key="6">
    <source>
        <dbReference type="ARBA" id="ARBA00022605"/>
    </source>
</evidence>
<protein>
    <recommendedName>
        <fullName evidence="4">3-isopropylmalate dehydrogenase</fullName>
        <ecNumber evidence="4">1.1.1.85</ecNumber>
    </recommendedName>
</protein>
<dbReference type="InterPro" id="IPR019818">
    <property type="entry name" value="IsoCit/isopropylmalate_DH_CS"/>
</dbReference>
<gene>
    <name evidence="14" type="ORF">METZ01_LOCUS28584</name>
</gene>
<keyword evidence="6" id="KW-0028">Amino-acid biosynthesis</keyword>
<dbReference type="SMART" id="SM01329">
    <property type="entry name" value="Iso_dh"/>
    <property type="match status" value="1"/>
</dbReference>
<dbReference type="PROSITE" id="PS00470">
    <property type="entry name" value="IDH_IMDH"/>
    <property type="match status" value="1"/>
</dbReference>
<evidence type="ECO:0000256" key="12">
    <source>
        <dbReference type="ARBA" id="ARBA00023304"/>
    </source>
</evidence>
<dbReference type="FunFam" id="3.40.718.10:FF:000006">
    <property type="entry name" value="3-isopropylmalate dehydrogenase"/>
    <property type="match status" value="1"/>
</dbReference>
<dbReference type="GO" id="GO:0005829">
    <property type="term" value="C:cytosol"/>
    <property type="evidence" value="ECO:0007669"/>
    <property type="project" value="TreeGrafter"/>
</dbReference>
<organism evidence="14">
    <name type="scientific">marine metagenome</name>
    <dbReference type="NCBI Taxonomy" id="408172"/>
    <lineage>
        <taxon>unclassified sequences</taxon>
        <taxon>metagenomes</taxon>
        <taxon>ecological metagenomes</taxon>
    </lineage>
</organism>
<reference evidence="14" key="1">
    <citation type="submission" date="2018-05" db="EMBL/GenBank/DDBJ databases">
        <authorList>
            <person name="Lanie J.A."/>
            <person name="Ng W.-L."/>
            <person name="Kazmierczak K.M."/>
            <person name="Andrzejewski T.M."/>
            <person name="Davidsen T.M."/>
            <person name="Wayne K.J."/>
            <person name="Tettelin H."/>
            <person name="Glass J.I."/>
            <person name="Rusch D."/>
            <person name="Podicherti R."/>
            <person name="Tsui H.-C.T."/>
            <person name="Winkler M.E."/>
        </authorList>
    </citation>
    <scope>NUCLEOTIDE SEQUENCE</scope>
</reference>
<name>A0A381Q9M0_9ZZZZ</name>
<dbReference type="EC" id="1.1.1.85" evidence="4"/>
<dbReference type="InterPro" id="IPR004429">
    <property type="entry name" value="Isopropylmalate_DH"/>
</dbReference>
<evidence type="ECO:0000313" key="14">
    <source>
        <dbReference type="EMBL" id="SUZ75730.1"/>
    </source>
</evidence>
<comment type="subunit">
    <text evidence="3">Homodimer.</text>
</comment>
<comment type="cofactor">
    <cofactor evidence="1">
        <name>Mn(2+)</name>
        <dbReference type="ChEBI" id="CHEBI:29035"/>
    </cofactor>
</comment>
<dbReference type="AlphaFoldDB" id="A0A381Q9M0"/>
<evidence type="ECO:0000256" key="3">
    <source>
        <dbReference type="ARBA" id="ARBA00011738"/>
    </source>
</evidence>
<keyword evidence="11" id="KW-0464">Manganese</keyword>
<dbReference type="InterPro" id="IPR024084">
    <property type="entry name" value="IsoPropMal-DH-like_dom"/>
</dbReference>
<evidence type="ECO:0000259" key="13">
    <source>
        <dbReference type="SMART" id="SM01329"/>
    </source>
</evidence>
<dbReference type="GO" id="GO:0000287">
    <property type="term" value="F:magnesium ion binding"/>
    <property type="evidence" value="ECO:0007669"/>
    <property type="project" value="InterPro"/>
</dbReference>
<dbReference type="NCBIfam" id="TIGR00169">
    <property type="entry name" value="leuB"/>
    <property type="match status" value="1"/>
</dbReference>
<evidence type="ECO:0000256" key="9">
    <source>
        <dbReference type="ARBA" id="ARBA00023002"/>
    </source>
</evidence>
<dbReference type="PANTHER" id="PTHR42979">
    <property type="entry name" value="3-ISOPROPYLMALATE DEHYDROGENASE"/>
    <property type="match status" value="1"/>
</dbReference>
<dbReference type="Gene3D" id="3.40.718.10">
    <property type="entry name" value="Isopropylmalate Dehydrogenase"/>
    <property type="match status" value="1"/>
</dbReference>
<keyword evidence="7" id="KW-0479">Metal-binding</keyword>
<proteinExistence type="inferred from homology"/>
<dbReference type="GO" id="GO:0051287">
    <property type="term" value="F:NAD binding"/>
    <property type="evidence" value="ECO:0007669"/>
    <property type="project" value="InterPro"/>
</dbReference>
<keyword evidence="12" id="KW-0100">Branched-chain amino acid biosynthesis</keyword>
<dbReference type="HAMAP" id="MF_01033">
    <property type="entry name" value="LeuB_type1"/>
    <property type="match status" value="1"/>
</dbReference>
<keyword evidence="9" id="KW-0560">Oxidoreductase</keyword>
<evidence type="ECO:0000256" key="1">
    <source>
        <dbReference type="ARBA" id="ARBA00001936"/>
    </source>
</evidence>
<dbReference type="PANTHER" id="PTHR42979:SF1">
    <property type="entry name" value="3-ISOPROPYLMALATE DEHYDROGENASE"/>
    <property type="match status" value="1"/>
</dbReference>
<evidence type="ECO:0000256" key="4">
    <source>
        <dbReference type="ARBA" id="ARBA00013101"/>
    </source>
</evidence>
<evidence type="ECO:0000256" key="8">
    <source>
        <dbReference type="ARBA" id="ARBA00022842"/>
    </source>
</evidence>
<comment type="cofactor">
    <cofactor evidence="2">
        <name>Mg(2+)</name>
        <dbReference type="ChEBI" id="CHEBI:18420"/>
    </cofactor>
</comment>
<evidence type="ECO:0000256" key="11">
    <source>
        <dbReference type="ARBA" id="ARBA00023211"/>
    </source>
</evidence>
<dbReference type="Pfam" id="PF00180">
    <property type="entry name" value="Iso_dh"/>
    <property type="match status" value="1"/>
</dbReference>
<keyword evidence="10" id="KW-0520">NAD</keyword>
<dbReference type="GO" id="GO:0009098">
    <property type="term" value="P:L-leucine biosynthetic process"/>
    <property type="evidence" value="ECO:0007669"/>
    <property type="project" value="UniProtKB-KW"/>
</dbReference>
<dbReference type="GO" id="GO:0003862">
    <property type="term" value="F:3-isopropylmalate dehydrogenase activity"/>
    <property type="evidence" value="ECO:0007669"/>
    <property type="project" value="UniProtKB-EC"/>
</dbReference>
<evidence type="ECO:0000256" key="7">
    <source>
        <dbReference type="ARBA" id="ARBA00022723"/>
    </source>
</evidence>
<evidence type="ECO:0000256" key="10">
    <source>
        <dbReference type="ARBA" id="ARBA00023027"/>
    </source>
</evidence>
<evidence type="ECO:0000256" key="2">
    <source>
        <dbReference type="ARBA" id="ARBA00001946"/>
    </source>
</evidence>
<dbReference type="EMBL" id="UINC01001256">
    <property type="protein sequence ID" value="SUZ75730.1"/>
    <property type="molecule type" value="Genomic_DNA"/>
</dbReference>
<dbReference type="SUPFAM" id="SSF53659">
    <property type="entry name" value="Isocitrate/Isopropylmalate dehydrogenase-like"/>
    <property type="match status" value="1"/>
</dbReference>
<accession>A0A381Q9M0</accession>